<dbReference type="GO" id="GO:0007064">
    <property type="term" value="P:mitotic sister chromatid cohesion"/>
    <property type="evidence" value="ECO:0007669"/>
    <property type="project" value="InterPro"/>
</dbReference>
<feature type="compositionally biased region" description="Low complexity" evidence="1">
    <location>
        <begin position="17"/>
        <end position="30"/>
    </location>
</feature>
<dbReference type="AlphaFoldDB" id="A0A1A6A8V2"/>
<dbReference type="OrthoDB" id="5565328at2759"/>
<reference evidence="2" key="1">
    <citation type="submission" date="2013-07" db="EMBL/GenBank/DDBJ databases">
        <title>The Genome Sequence of Cryptococcus dejecticola CBS10117.</title>
        <authorList>
            <consortium name="The Broad Institute Genome Sequencing Platform"/>
            <person name="Cuomo C."/>
            <person name="Litvintseva A."/>
            <person name="Chen Y."/>
            <person name="Heitman J."/>
            <person name="Sun S."/>
            <person name="Springer D."/>
            <person name="Dromer F."/>
            <person name="Young S.K."/>
            <person name="Zeng Q."/>
            <person name="Gargeya S."/>
            <person name="Fitzgerald M."/>
            <person name="Abouelleil A."/>
            <person name="Alvarado L."/>
            <person name="Berlin A.M."/>
            <person name="Chapman S.B."/>
            <person name="Dewar J."/>
            <person name="Goldberg J."/>
            <person name="Griggs A."/>
            <person name="Gujja S."/>
            <person name="Hansen M."/>
            <person name="Howarth C."/>
            <person name="Imamovic A."/>
            <person name="Larimer J."/>
            <person name="McCowan C."/>
            <person name="Murphy C."/>
            <person name="Pearson M."/>
            <person name="Priest M."/>
            <person name="Roberts A."/>
            <person name="Saif S."/>
            <person name="Shea T."/>
            <person name="Sykes S."/>
            <person name="Wortman J."/>
            <person name="Nusbaum C."/>
            <person name="Birren B."/>
        </authorList>
    </citation>
    <scope>NUCLEOTIDE SEQUENCE [LARGE SCALE GENOMIC DNA]</scope>
    <source>
        <strain evidence="2">CBS 10117</strain>
    </source>
</reference>
<feature type="region of interest" description="Disordered" evidence="1">
    <location>
        <begin position="1"/>
        <end position="66"/>
    </location>
</feature>
<evidence type="ECO:0000256" key="1">
    <source>
        <dbReference type="SAM" id="MobiDB-lite"/>
    </source>
</evidence>
<dbReference type="GO" id="GO:0051301">
    <property type="term" value="P:cell division"/>
    <property type="evidence" value="ECO:0007669"/>
    <property type="project" value="UniProtKB-KW"/>
</dbReference>
<proteinExistence type="predicted"/>
<evidence type="ECO:0000313" key="2">
    <source>
        <dbReference type="EMBL" id="OBR86488.1"/>
    </source>
</evidence>
<dbReference type="VEuPathDB" id="FungiDB:I303_02495"/>
<dbReference type="GO" id="GO:0007059">
    <property type="term" value="P:chromosome segregation"/>
    <property type="evidence" value="ECO:0007669"/>
    <property type="project" value="UniProtKB-KW"/>
</dbReference>
<gene>
    <name evidence="2" type="ORF">I303_02495</name>
</gene>
<sequence length="758" mass="84181">MESLPNHAYHPSLTADSSSQAHSTSITSRSLIPQIDTDGDLKRRRLSPDVYQATTSRPTPRYVPLPDPLSSIPKSALLYHFAISAHRASHTHYQQAFVHSSISSAQVEVAQVVPLYHTRKLANPFVHDPHAAAKALDLQLLALDFLRAGLSQPGLSEREKVAFGLEFGIIGLKVYRSCHEPVAGKGKDSDKRQTVDTGRLIEDLQEVIGQSYFVSGKQTSFTSMRLQLELLNARLAFVQSKFNLGKRMIQQSLSNNKENTRHRYALYLLYLEFVESTGSADFLIVADDLMAEAHSKNHVQVIQLAALTKARFVFVSRKWEYAAQALSSLSAVLGIAEDLSNIAHFEGSPVEKLWHTSVLVHYLTLRALWEGRTGNDTLAKTTLQTIYTTMDGISESGIMNTIRANGGVMTLKIAGSEPLKIQMTPPNILYLLVYLTTAVSRRELTGSNATCKNILHSKALRHHEDFVRAADMWDAGFSDCHDVLGARNLQKQVMAIRGEMMLEHAMALIFRSDFEAAFDLLLQTVDHLRAHDLFQLFAPHLCLLFAQHAMQVGAGTLATTYYQACLARINTDSEFGVIATIGLIGNQGKLLLLTQNPTNRDLVNILVEKCKGSTSAMFNAAGYLLASLTDENVVNSKKKLSTAYEICSKSNNNVLRLLIFAFTTSTHHYGGRERMFRQLIAGRDLAKLMGGRDRPDGVGQVVLGLWFNYRLKEYYRQEGSQERTNQAREAVTAHLARLEAVKSQAAALQLVDSANTRR</sequence>
<name>A0A1A6A8V2_9TREE</name>
<protein>
    <submittedName>
        <fullName evidence="2">Uncharacterized protein</fullName>
    </submittedName>
</protein>
<dbReference type="EMBL" id="KI894029">
    <property type="protein sequence ID" value="OBR86488.1"/>
    <property type="molecule type" value="Genomic_DNA"/>
</dbReference>
<dbReference type="GO" id="GO:0005634">
    <property type="term" value="C:nucleus"/>
    <property type="evidence" value="ECO:0007669"/>
    <property type="project" value="UniProtKB-SubCell"/>
</dbReference>
<accession>A0A1A6A8V2</accession>
<organism evidence="2">
    <name type="scientific">Kwoniella dejecticola CBS 10117</name>
    <dbReference type="NCBI Taxonomy" id="1296121"/>
    <lineage>
        <taxon>Eukaryota</taxon>
        <taxon>Fungi</taxon>
        <taxon>Dikarya</taxon>
        <taxon>Basidiomycota</taxon>
        <taxon>Agaricomycotina</taxon>
        <taxon>Tremellomycetes</taxon>
        <taxon>Tremellales</taxon>
        <taxon>Cryptococcaceae</taxon>
        <taxon>Kwoniella</taxon>
    </lineage>
</organism>